<evidence type="ECO:0000256" key="1">
    <source>
        <dbReference type="SAM" id="MobiDB-lite"/>
    </source>
</evidence>
<sequence>MRSLHSLLSSISSSQNDTEDASMRIDLSKRLVDLLIVQLEASQSFKDDCIDRLSEIVIRLEKLLPQSDKNKLLLSDNK</sequence>
<dbReference type="AlphaFoldDB" id="A0A382NL88"/>
<feature type="non-terminal residue" evidence="2">
    <location>
        <position position="78"/>
    </location>
</feature>
<protein>
    <submittedName>
        <fullName evidence="2">Uncharacterized protein</fullName>
    </submittedName>
</protein>
<feature type="region of interest" description="Disordered" evidence="1">
    <location>
        <begin position="1"/>
        <end position="20"/>
    </location>
</feature>
<feature type="compositionally biased region" description="Low complexity" evidence="1">
    <location>
        <begin position="1"/>
        <end position="14"/>
    </location>
</feature>
<gene>
    <name evidence="2" type="ORF">METZ01_LOCUS313316</name>
</gene>
<name>A0A382NL88_9ZZZZ</name>
<evidence type="ECO:0000313" key="2">
    <source>
        <dbReference type="EMBL" id="SVC60462.1"/>
    </source>
</evidence>
<reference evidence="2" key="1">
    <citation type="submission" date="2018-05" db="EMBL/GenBank/DDBJ databases">
        <authorList>
            <person name="Lanie J.A."/>
            <person name="Ng W.-L."/>
            <person name="Kazmierczak K.M."/>
            <person name="Andrzejewski T.M."/>
            <person name="Davidsen T.M."/>
            <person name="Wayne K.J."/>
            <person name="Tettelin H."/>
            <person name="Glass J.I."/>
            <person name="Rusch D."/>
            <person name="Podicherti R."/>
            <person name="Tsui H.-C.T."/>
            <person name="Winkler M.E."/>
        </authorList>
    </citation>
    <scope>NUCLEOTIDE SEQUENCE</scope>
</reference>
<accession>A0A382NL88</accession>
<proteinExistence type="predicted"/>
<dbReference type="EMBL" id="UINC01100419">
    <property type="protein sequence ID" value="SVC60462.1"/>
    <property type="molecule type" value="Genomic_DNA"/>
</dbReference>
<organism evidence="2">
    <name type="scientific">marine metagenome</name>
    <dbReference type="NCBI Taxonomy" id="408172"/>
    <lineage>
        <taxon>unclassified sequences</taxon>
        <taxon>metagenomes</taxon>
        <taxon>ecological metagenomes</taxon>
    </lineage>
</organism>